<organism evidence="2 3">
    <name type="scientific">Austropuccinia psidii MF-1</name>
    <dbReference type="NCBI Taxonomy" id="1389203"/>
    <lineage>
        <taxon>Eukaryota</taxon>
        <taxon>Fungi</taxon>
        <taxon>Dikarya</taxon>
        <taxon>Basidiomycota</taxon>
        <taxon>Pucciniomycotina</taxon>
        <taxon>Pucciniomycetes</taxon>
        <taxon>Pucciniales</taxon>
        <taxon>Sphaerophragmiaceae</taxon>
        <taxon>Austropuccinia</taxon>
    </lineage>
</organism>
<evidence type="ECO:0000313" key="3">
    <source>
        <dbReference type="Proteomes" id="UP000765509"/>
    </source>
</evidence>
<reference evidence="2" key="1">
    <citation type="submission" date="2021-03" db="EMBL/GenBank/DDBJ databases">
        <title>Draft genome sequence of rust myrtle Austropuccinia psidii MF-1, a brazilian biotype.</title>
        <authorList>
            <person name="Quecine M.C."/>
            <person name="Pachon D.M.R."/>
            <person name="Bonatelli M.L."/>
            <person name="Correr F.H."/>
            <person name="Franceschini L.M."/>
            <person name="Leite T.F."/>
            <person name="Margarido G.R.A."/>
            <person name="Almeida C.A."/>
            <person name="Ferrarezi J.A."/>
            <person name="Labate C.A."/>
        </authorList>
    </citation>
    <scope>NUCLEOTIDE SEQUENCE</scope>
    <source>
        <strain evidence="2">MF-1</strain>
    </source>
</reference>
<gene>
    <name evidence="2" type="ORF">O181_004301</name>
</gene>
<evidence type="ECO:0000313" key="2">
    <source>
        <dbReference type="EMBL" id="MBW0464586.1"/>
    </source>
</evidence>
<dbReference type="Proteomes" id="UP000765509">
    <property type="component" value="Unassembled WGS sequence"/>
</dbReference>
<feature type="region of interest" description="Disordered" evidence="1">
    <location>
        <begin position="49"/>
        <end position="70"/>
    </location>
</feature>
<protein>
    <submittedName>
        <fullName evidence="2">Uncharacterized protein</fullName>
    </submittedName>
</protein>
<proteinExistence type="predicted"/>
<sequence length="108" mass="11740">MRKHSTAMFTFSFSGKAGDKAFPSITSKPLSVVSSVFVACSLAEVQYNVDTSKTSSSRDTSKQKTPSLATTPLDMNASLCGNRLDSKRIIKGITPHHAILMHCIFHFS</sequence>
<comment type="caution">
    <text evidence="2">The sequence shown here is derived from an EMBL/GenBank/DDBJ whole genome shotgun (WGS) entry which is preliminary data.</text>
</comment>
<name>A0A9Q3BGL8_9BASI</name>
<dbReference type="EMBL" id="AVOT02000824">
    <property type="protein sequence ID" value="MBW0464586.1"/>
    <property type="molecule type" value="Genomic_DNA"/>
</dbReference>
<keyword evidence="3" id="KW-1185">Reference proteome</keyword>
<accession>A0A9Q3BGL8</accession>
<evidence type="ECO:0000256" key="1">
    <source>
        <dbReference type="SAM" id="MobiDB-lite"/>
    </source>
</evidence>
<dbReference type="AlphaFoldDB" id="A0A9Q3BGL8"/>